<reference evidence="7" key="1">
    <citation type="submission" date="2021-05" db="EMBL/GenBank/DDBJ databases">
        <title>Energy efficiency and biological interactions define the core microbiome of deep oligotrophic groundwater.</title>
        <authorList>
            <person name="Mehrshad M."/>
            <person name="Lopez-Fernandez M."/>
            <person name="Bell E."/>
            <person name="Bernier-Latmani R."/>
            <person name="Bertilsson S."/>
            <person name="Dopson M."/>
        </authorList>
    </citation>
    <scope>NUCLEOTIDE SEQUENCE</scope>
    <source>
        <strain evidence="7">Modern_marine.mb.64</strain>
    </source>
</reference>
<dbReference type="GO" id="GO:0005262">
    <property type="term" value="F:calcium channel activity"/>
    <property type="evidence" value="ECO:0007669"/>
    <property type="project" value="TreeGrafter"/>
</dbReference>
<evidence type="ECO:0000259" key="6">
    <source>
        <dbReference type="Pfam" id="PF01699"/>
    </source>
</evidence>
<evidence type="ECO:0000256" key="5">
    <source>
        <dbReference type="SAM" id="Phobius"/>
    </source>
</evidence>
<gene>
    <name evidence="7" type="ORF">KJ970_07205</name>
</gene>
<feature type="transmembrane region" description="Helical" evidence="5">
    <location>
        <begin position="12"/>
        <end position="30"/>
    </location>
</feature>
<organism evidence="7 8">
    <name type="scientific">Eiseniibacteriota bacterium</name>
    <dbReference type="NCBI Taxonomy" id="2212470"/>
    <lineage>
        <taxon>Bacteria</taxon>
        <taxon>Candidatus Eiseniibacteriota</taxon>
    </lineage>
</organism>
<dbReference type="GO" id="GO:0005886">
    <property type="term" value="C:plasma membrane"/>
    <property type="evidence" value="ECO:0007669"/>
    <property type="project" value="TreeGrafter"/>
</dbReference>
<dbReference type="InterPro" id="IPR004481">
    <property type="entry name" value="K/Na/Ca-exchanger"/>
</dbReference>
<dbReference type="Pfam" id="PF01699">
    <property type="entry name" value="Na_Ca_ex"/>
    <property type="match status" value="2"/>
</dbReference>
<comment type="caution">
    <text evidence="7">The sequence shown here is derived from an EMBL/GenBank/DDBJ whole genome shotgun (WGS) entry which is preliminary data.</text>
</comment>
<feature type="transmembrane region" description="Helical" evidence="5">
    <location>
        <begin position="196"/>
        <end position="217"/>
    </location>
</feature>
<dbReference type="PANTHER" id="PTHR10846:SF8">
    <property type="entry name" value="INNER MEMBRANE PROTEIN YRBG"/>
    <property type="match status" value="1"/>
</dbReference>
<dbReference type="Gene3D" id="1.20.1420.30">
    <property type="entry name" value="NCX, central ion-binding region"/>
    <property type="match status" value="1"/>
</dbReference>
<name>A0A948W6J0_UNCEI</name>
<feature type="transmembrane region" description="Helical" evidence="5">
    <location>
        <begin position="156"/>
        <end position="175"/>
    </location>
</feature>
<comment type="subcellular location">
    <subcellularLocation>
        <location evidence="1">Membrane</location>
        <topology evidence="1">Multi-pass membrane protein</topology>
    </subcellularLocation>
</comment>
<feature type="transmembrane region" description="Helical" evidence="5">
    <location>
        <begin position="51"/>
        <end position="75"/>
    </location>
</feature>
<feature type="transmembrane region" description="Helical" evidence="5">
    <location>
        <begin position="119"/>
        <end position="136"/>
    </location>
</feature>
<dbReference type="GO" id="GO:0006874">
    <property type="term" value="P:intracellular calcium ion homeostasis"/>
    <property type="evidence" value="ECO:0007669"/>
    <property type="project" value="TreeGrafter"/>
</dbReference>
<evidence type="ECO:0000313" key="8">
    <source>
        <dbReference type="Proteomes" id="UP000777784"/>
    </source>
</evidence>
<evidence type="ECO:0000256" key="2">
    <source>
        <dbReference type="ARBA" id="ARBA00022692"/>
    </source>
</evidence>
<proteinExistence type="predicted"/>
<dbReference type="InterPro" id="IPR004837">
    <property type="entry name" value="NaCa_Exmemb"/>
</dbReference>
<evidence type="ECO:0000256" key="3">
    <source>
        <dbReference type="ARBA" id="ARBA00022989"/>
    </source>
</evidence>
<dbReference type="InterPro" id="IPR044880">
    <property type="entry name" value="NCX_ion-bd_dom_sf"/>
</dbReference>
<protein>
    <submittedName>
        <fullName evidence="7">Calcium/sodium antiporter</fullName>
    </submittedName>
</protein>
<keyword evidence="3 5" id="KW-1133">Transmembrane helix</keyword>
<dbReference type="EMBL" id="JAHJDP010000034">
    <property type="protein sequence ID" value="MBU2690701.1"/>
    <property type="molecule type" value="Genomic_DNA"/>
</dbReference>
<dbReference type="AlphaFoldDB" id="A0A948W6J0"/>
<dbReference type="NCBIfam" id="TIGR00367">
    <property type="entry name" value="calcium/sodium antiporter"/>
    <property type="match status" value="1"/>
</dbReference>
<feature type="transmembrane region" description="Helical" evidence="5">
    <location>
        <begin position="233"/>
        <end position="255"/>
    </location>
</feature>
<sequence>MEEALNHFIGQLHWSLLGLWIAVALSLLGKGADWLVVEAVTLSERSGIPKIVIGATIVSIGTTAPEVAVSVLAAIQGNPGLALGNAVGSIICDTGLILGLAAIIAPLTLDRRIVNRQGWIQLGAGLLLVLACIPIFSSKLNPRGIFVAGGNLPQFMGFVFLALLAAYMWLSVRWSRQAGAVNLEAFEEAGAQKSNLLIVLKLIGAIILVVGSARLLIPGVTEAALRLHVPDSVIAATLVAFGTSLPELVTAVTAARKGHGELAIGNIVGADILNVLFVAGAAAAVTGGGLQAGPHFFRLLFPAMLGVLIVFRVGVMASGDQMKRGFGIVLLAVYALVTILSYVFPEFQIPAH</sequence>
<evidence type="ECO:0000256" key="1">
    <source>
        <dbReference type="ARBA" id="ARBA00004141"/>
    </source>
</evidence>
<accession>A0A948W6J0</accession>
<keyword evidence="4 5" id="KW-0472">Membrane</keyword>
<feature type="transmembrane region" description="Helical" evidence="5">
    <location>
        <begin position="296"/>
        <end position="314"/>
    </location>
</feature>
<feature type="transmembrane region" description="Helical" evidence="5">
    <location>
        <begin position="326"/>
        <end position="344"/>
    </location>
</feature>
<feature type="transmembrane region" description="Helical" evidence="5">
    <location>
        <begin position="267"/>
        <end position="290"/>
    </location>
</feature>
<feature type="domain" description="Sodium/calcium exchanger membrane region" evidence="6">
    <location>
        <begin position="200"/>
        <end position="342"/>
    </location>
</feature>
<keyword evidence="2 5" id="KW-0812">Transmembrane</keyword>
<dbReference type="PANTHER" id="PTHR10846">
    <property type="entry name" value="SODIUM/POTASSIUM/CALCIUM EXCHANGER"/>
    <property type="match status" value="1"/>
</dbReference>
<feature type="transmembrane region" description="Helical" evidence="5">
    <location>
        <begin position="87"/>
        <end position="107"/>
    </location>
</feature>
<evidence type="ECO:0000256" key="4">
    <source>
        <dbReference type="ARBA" id="ARBA00023136"/>
    </source>
</evidence>
<feature type="domain" description="Sodium/calcium exchanger membrane region" evidence="6">
    <location>
        <begin position="19"/>
        <end position="172"/>
    </location>
</feature>
<dbReference type="GO" id="GO:0008273">
    <property type="term" value="F:calcium, potassium:sodium antiporter activity"/>
    <property type="evidence" value="ECO:0007669"/>
    <property type="project" value="TreeGrafter"/>
</dbReference>
<dbReference type="Proteomes" id="UP000777784">
    <property type="component" value="Unassembled WGS sequence"/>
</dbReference>
<evidence type="ECO:0000313" key="7">
    <source>
        <dbReference type="EMBL" id="MBU2690701.1"/>
    </source>
</evidence>